<dbReference type="SMART" id="SM00736">
    <property type="entry name" value="CADG"/>
    <property type="match status" value="2"/>
</dbReference>
<dbReference type="InterPro" id="IPR013783">
    <property type="entry name" value="Ig-like_fold"/>
</dbReference>
<dbReference type="GO" id="GO:0005509">
    <property type="term" value="F:calcium ion binding"/>
    <property type="evidence" value="ECO:0007669"/>
    <property type="project" value="InterPro"/>
</dbReference>
<evidence type="ECO:0000313" key="5">
    <source>
        <dbReference type="EMBL" id="KAF4610583.1"/>
    </source>
</evidence>
<feature type="transmembrane region" description="Helical" evidence="2">
    <location>
        <begin position="473"/>
        <end position="497"/>
    </location>
</feature>
<dbReference type="Proteomes" id="UP000521872">
    <property type="component" value="Unassembled WGS sequence"/>
</dbReference>
<reference evidence="5 6" key="1">
    <citation type="submission" date="2019-12" db="EMBL/GenBank/DDBJ databases">
        <authorList>
            <person name="Floudas D."/>
            <person name="Bentzer J."/>
            <person name="Ahren D."/>
            <person name="Johansson T."/>
            <person name="Persson P."/>
            <person name="Tunlid A."/>
        </authorList>
    </citation>
    <scope>NUCLEOTIDE SEQUENCE [LARGE SCALE GENOMIC DNA]</scope>
    <source>
        <strain evidence="5 6">CBS 102.39</strain>
    </source>
</reference>
<feature type="signal peptide" evidence="3">
    <location>
        <begin position="1"/>
        <end position="17"/>
    </location>
</feature>
<proteinExistence type="predicted"/>
<evidence type="ECO:0000256" key="1">
    <source>
        <dbReference type="SAM" id="MobiDB-lite"/>
    </source>
</evidence>
<dbReference type="AlphaFoldDB" id="A0A8H4QGK7"/>
<feature type="domain" description="Dystroglycan-type cadherin-like" evidence="4">
    <location>
        <begin position="150"/>
        <end position="248"/>
    </location>
</feature>
<evidence type="ECO:0000256" key="2">
    <source>
        <dbReference type="SAM" id="Phobius"/>
    </source>
</evidence>
<keyword evidence="2" id="KW-1133">Transmembrane helix</keyword>
<dbReference type="InterPro" id="IPR015919">
    <property type="entry name" value="Cadherin-like_sf"/>
</dbReference>
<name>A0A8H4QGK7_9AGAR</name>
<keyword evidence="2" id="KW-0472">Membrane</keyword>
<dbReference type="EMBL" id="JAACJL010000058">
    <property type="protein sequence ID" value="KAF4610583.1"/>
    <property type="molecule type" value="Genomic_DNA"/>
</dbReference>
<sequence>MTFILLCFFTYLAVALATTTSVSVLQSLDKQLVQVARLGQPYFWTFSPYTFNSSDGPLTYTTSALPTWLSFDNSSRTFQGTPAAGDEGYPEITVTAHAYGSSTSSRFTICVTHLAPPTVNIPLSMQLQPTNPSMSSLFFLRPNSAIATQNPAVRIPRKWSFSIGLDSNTIVSSDSDVFYELRLANGSDIPNYMSFNSQTATLDGVVPSGDGITQPSLLPFNLHASDQEGYTATILPFDIVVADHELSSTRPNLPTINVTTETPFFISLLSSADFTGVLVDDAPIQSFNISMLDIDVSGYSSWLRYDIPSRTLSGNPSANVTAPPLLPVTLTTSFNQTLKTQVYLALVESYFVMPELPALHVSKGDDVQFDLAQFFSHSFTNPSPDSTNISVVYEPTSAANWLRFDEVSSNLTGTVPSEEINVDHVTITFTAYSHETHSTSHTSLTIYLPSTNNTQSFAPNHPSGLSNQARRKLVLALALTFGILGGLCSLAGVLAIIRQCARTTDAAVVTEEGRQAFSEKDRKWYGLTLSPRGTRITEKVDSALFHPSPARRSPKPNSPRGLDLQRVAERSHHYSELTGETVTTPGIMPKREFLRRIKATVRQVSNKYARKGSPPSIKVRPAIGKPILISSSRLDPQGDMVIHDSSSNPFDDAVALSRPESAFISGSPSASTAEQSIPRRRADFATPRNPAQVHFNEGLLVRQISMGSMGTNSYISGRSGLSVESYADSAHMGPPTRPRLVPFTSSTRVPVPALPVHTQGSNFAGTRVTSQRAKVCKAESKDVLGPAGMKANVSSDGLSMGIHYVRSLGADQLQVNGSSAPGSSPTLSNVRSSFTSLESSHVGNRSGTEEVMKVLIRAGERFKFRVAIRQTPENSTAESRDYDIKLTSGQPLPAFIHADLSEIHAKGVLELSGIATFHDLGEKEVGVYAGHEGICIAVVVIEVVVKR</sequence>
<dbReference type="Pfam" id="PF05345">
    <property type="entry name" value="He_PIG"/>
    <property type="match status" value="2"/>
</dbReference>
<organism evidence="5 6">
    <name type="scientific">Agrocybe pediades</name>
    <dbReference type="NCBI Taxonomy" id="84607"/>
    <lineage>
        <taxon>Eukaryota</taxon>
        <taxon>Fungi</taxon>
        <taxon>Dikarya</taxon>
        <taxon>Basidiomycota</taxon>
        <taxon>Agaricomycotina</taxon>
        <taxon>Agaricomycetes</taxon>
        <taxon>Agaricomycetidae</taxon>
        <taxon>Agaricales</taxon>
        <taxon>Agaricineae</taxon>
        <taxon>Strophariaceae</taxon>
        <taxon>Agrocybe</taxon>
    </lineage>
</organism>
<feature type="domain" description="Dystroglycan-type cadherin-like" evidence="4">
    <location>
        <begin position="23"/>
        <end position="116"/>
    </location>
</feature>
<feature type="chain" id="PRO_5034247296" description="Dystroglycan-type cadherin-like domain-containing protein" evidence="3">
    <location>
        <begin position="18"/>
        <end position="947"/>
    </location>
</feature>
<feature type="region of interest" description="Disordered" evidence="1">
    <location>
        <begin position="543"/>
        <end position="562"/>
    </location>
</feature>
<dbReference type="SUPFAM" id="SSF49313">
    <property type="entry name" value="Cadherin-like"/>
    <property type="match status" value="3"/>
</dbReference>
<dbReference type="InterPro" id="IPR006644">
    <property type="entry name" value="Cadg"/>
</dbReference>
<dbReference type="GO" id="GO:0016020">
    <property type="term" value="C:membrane"/>
    <property type="evidence" value="ECO:0007669"/>
    <property type="project" value="InterPro"/>
</dbReference>
<keyword evidence="2" id="KW-0812">Transmembrane</keyword>
<evidence type="ECO:0000313" key="6">
    <source>
        <dbReference type="Proteomes" id="UP000521872"/>
    </source>
</evidence>
<evidence type="ECO:0000256" key="3">
    <source>
        <dbReference type="SAM" id="SignalP"/>
    </source>
</evidence>
<accession>A0A8H4QGK7</accession>
<comment type="caution">
    <text evidence="5">The sequence shown here is derived from an EMBL/GenBank/DDBJ whole genome shotgun (WGS) entry which is preliminary data.</text>
</comment>
<keyword evidence="6" id="KW-1185">Reference proteome</keyword>
<keyword evidence="3" id="KW-0732">Signal</keyword>
<gene>
    <name evidence="5" type="ORF">D9613_006856</name>
</gene>
<protein>
    <recommendedName>
        <fullName evidence="4">Dystroglycan-type cadherin-like domain-containing protein</fullName>
    </recommendedName>
</protein>
<dbReference type="Gene3D" id="2.60.40.10">
    <property type="entry name" value="Immunoglobulins"/>
    <property type="match status" value="3"/>
</dbReference>
<evidence type="ECO:0000259" key="4">
    <source>
        <dbReference type="SMART" id="SM00736"/>
    </source>
</evidence>